<evidence type="ECO:0000313" key="1">
    <source>
        <dbReference type="EMBL" id="GIZ36739.1"/>
    </source>
</evidence>
<organism evidence="1 2">
    <name type="scientific">Cercospora kikuchii</name>
    <dbReference type="NCBI Taxonomy" id="84275"/>
    <lineage>
        <taxon>Eukaryota</taxon>
        <taxon>Fungi</taxon>
        <taxon>Dikarya</taxon>
        <taxon>Ascomycota</taxon>
        <taxon>Pezizomycotina</taxon>
        <taxon>Dothideomycetes</taxon>
        <taxon>Dothideomycetidae</taxon>
        <taxon>Mycosphaerellales</taxon>
        <taxon>Mycosphaerellaceae</taxon>
        <taxon>Cercospora</taxon>
    </lineage>
</organism>
<keyword evidence="2" id="KW-1185">Reference proteome</keyword>
<gene>
    <name evidence="1" type="ORF">CKM354_000020600</name>
</gene>
<dbReference type="RefSeq" id="XP_044651226.1">
    <property type="nucleotide sequence ID" value="XM_044795291.1"/>
</dbReference>
<dbReference type="AlphaFoldDB" id="A0A9P3C5D2"/>
<name>A0A9P3C5D2_9PEZI</name>
<dbReference type="GeneID" id="68285781"/>
<comment type="caution">
    <text evidence="1">The sequence shown here is derived from an EMBL/GenBank/DDBJ whole genome shotgun (WGS) entry which is preliminary data.</text>
</comment>
<accession>A0A9P3C5D2</accession>
<dbReference type="EMBL" id="BOLY01000001">
    <property type="protein sequence ID" value="GIZ36739.1"/>
    <property type="molecule type" value="Genomic_DNA"/>
</dbReference>
<dbReference type="OrthoDB" id="4168609at2759"/>
<proteinExistence type="predicted"/>
<protein>
    <submittedName>
        <fullName evidence="1">Uncharacterized protein</fullName>
    </submittedName>
</protein>
<dbReference type="Proteomes" id="UP000825890">
    <property type="component" value="Unassembled WGS sequence"/>
</dbReference>
<sequence>MFSRLLSQVSGTRRPRYPSAILALEGPQYMDVLHIIPETRETEKFGMSHPSRSTFYCDGTKEVHREYLGSVVLYIGDGEDQTTLLDEISRRAIAYLNKHSEFASGKDANRTVQLIELAFRNVVCELLEQKKGRSPPRNAAQEYPIFIIQVDRPKPGSIMSLNLTSFPRTW</sequence>
<evidence type="ECO:0000313" key="2">
    <source>
        <dbReference type="Proteomes" id="UP000825890"/>
    </source>
</evidence>
<reference evidence="1 2" key="1">
    <citation type="submission" date="2021-01" db="EMBL/GenBank/DDBJ databases">
        <title>Cercospora kikuchii MAFF 305040 whole genome shotgun sequence.</title>
        <authorList>
            <person name="Kashiwa T."/>
            <person name="Suzuki T."/>
        </authorList>
    </citation>
    <scope>NUCLEOTIDE SEQUENCE [LARGE SCALE GENOMIC DNA]</scope>
    <source>
        <strain evidence="1 2">MAFF 305040</strain>
    </source>
</reference>